<keyword evidence="3" id="KW-1185">Reference proteome</keyword>
<protein>
    <submittedName>
        <fullName evidence="2">Vegetative incompatibility protein HET-E-1</fullName>
    </submittedName>
</protein>
<comment type="caution">
    <text evidence="2">The sequence shown here is derived from an EMBL/GenBank/DDBJ whole genome shotgun (WGS) entry which is preliminary data.</text>
</comment>
<name>A0AAN6WHX6_9PEZI</name>
<dbReference type="InterPro" id="IPR010730">
    <property type="entry name" value="HET"/>
</dbReference>
<evidence type="ECO:0000313" key="2">
    <source>
        <dbReference type="EMBL" id="KAK4182403.1"/>
    </source>
</evidence>
<dbReference type="PANTHER" id="PTHR10622">
    <property type="entry name" value="HET DOMAIN-CONTAINING PROTEIN"/>
    <property type="match status" value="1"/>
</dbReference>
<evidence type="ECO:0000313" key="3">
    <source>
        <dbReference type="Proteomes" id="UP001302126"/>
    </source>
</evidence>
<gene>
    <name evidence="2" type="ORF">QBC35DRAFT_172764</name>
</gene>
<dbReference type="AlphaFoldDB" id="A0AAN6WHX6"/>
<organism evidence="2 3">
    <name type="scientific">Podospora australis</name>
    <dbReference type="NCBI Taxonomy" id="1536484"/>
    <lineage>
        <taxon>Eukaryota</taxon>
        <taxon>Fungi</taxon>
        <taxon>Dikarya</taxon>
        <taxon>Ascomycota</taxon>
        <taxon>Pezizomycotina</taxon>
        <taxon>Sordariomycetes</taxon>
        <taxon>Sordariomycetidae</taxon>
        <taxon>Sordariales</taxon>
        <taxon>Podosporaceae</taxon>
        <taxon>Podospora</taxon>
    </lineage>
</organism>
<dbReference type="Pfam" id="PF06985">
    <property type="entry name" value="HET"/>
    <property type="match status" value="1"/>
</dbReference>
<feature type="domain" description="Heterokaryon incompatibility" evidence="1">
    <location>
        <begin position="21"/>
        <end position="110"/>
    </location>
</feature>
<dbReference type="EMBL" id="MU864665">
    <property type="protein sequence ID" value="KAK4182403.1"/>
    <property type="molecule type" value="Genomic_DNA"/>
</dbReference>
<dbReference type="PANTHER" id="PTHR10622:SF10">
    <property type="entry name" value="HET DOMAIN-CONTAINING PROTEIN"/>
    <property type="match status" value="1"/>
</dbReference>
<sequence length="645" mass="73348">MRLLNTNTLRLETWMGTSAFYAILSHTWEEDEVLFADICDPQKPLPFHKKGFRKVRDSCERARQDGYQYLWIDTCCIDKSSSAELSEAINSMFRWYHQADKCYAFLSDVNSPQHQWLSRFEDSRWFTRGWTLQELIAPIDVRFYDSQWVSLGTREDLAERISEKTTIPVEILRWYTAKLAPTNFGGIPKLALNGTVFTANKEPAYPLEGFLDKCSVAQRFSWAAHRQTTRIEDQAYSLMGLFGVNMPMLYGEGRHAFIRLQHEIMKSSDDYSILAFDHHLGQENRHLLADSPRCFESSEIRQSNDPRLGPVWPGAPNPSCQLVPASKAVDIDVLLCPLTPSEPVEAARHPEQSPEFLAVLQCVYKDDFTSHPALTIKEADRTSRSFYRVFGPGLVKISPIDHQGSVQTVAESTELRFDYSLSKAIRSTIRLFLLPSQASSALQSPLRNGPTNPTPGIRIRFDSKHGLLGQSSYPHSLEVQKGCVYAPSMLLPEWPSRFSDGVYLFGVVILQFDIGFVAVSWGRRPEYNIVGSPDPWCAIMDWQFIEQVIPRIEGENVSQYMDRVAGRLYMMNDQNTINDSVNWTRCSATPPALHTGTIALGLRVECRVRTIDFFGRPILDAELALANLIFVITLELDKFEQGRSF</sequence>
<reference evidence="2" key="1">
    <citation type="journal article" date="2023" name="Mol. Phylogenet. Evol.">
        <title>Genome-scale phylogeny and comparative genomics of the fungal order Sordariales.</title>
        <authorList>
            <person name="Hensen N."/>
            <person name="Bonometti L."/>
            <person name="Westerberg I."/>
            <person name="Brannstrom I.O."/>
            <person name="Guillou S."/>
            <person name="Cros-Aarteil S."/>
            <person name="Calhoun S."/>
            <person name="Haridas S."/>
            <person name="Kuo A."/>
            <person name="Mondo S."/>
            <person name="Pangilinan J."/>
            <person name="Riley R."/>
            <person name="LaButti K."/>
            <person name="Andreopoulos B."/>
            <person name="Lipzen A."/>
            <person name="Chen C."/>
            <person name="Yan M."/>
            <person name="Daum C."/>
            <person name="Ng V."/>
            <person name="Clum A."/>
            <person name="Steindorff A."/>
            <person name="Ohm R.A."/>
            <person name="Martin F."/>
            <person name="Silar P."/>
            <person name="Natvig D.O."/>
            <person name="Lalanne C."/>
            <person name="Gautier V."/>
            <person name="Ament-Velasquez S.L."/>
            <person name="Kruys A."/>
            <person name="Hutchinson M.I."/>
            <person name="Powell A.J."/>
            <person name="Barry K."/>
            <person name="Miller A.N."/>
            <person name="Grigoriev I.V."/>
            <person name="Debuchy R."/>
            <person name="Gladieux P."/>
            <person name="Hiltunen Thoren M."/>
            <person name="Johannesson H."/>
        </authorList>
    </citation>
    <scope>NUCLEOTIDE SEQUENCE</scope>
    <source>
        <strain evidence="2">PSN309</strain>
    </source>
</reference>
<reference evidence="2" key="2">
    <citation type="submission" date="2023-05" db="EMBL/GenBank/DDBJ databases">
        <authorList>
            <consortium name="Lawrence Berkeley National Laboratory"/>
            <person name="Steindorff A."/>
            <person name="Hensen N."/>
            <person name="Bonometti L."/>
            <person name="Westerberg I."/>
            <person name="Brannstrom I.O."/>
            <person name="Guillou S."/>
            <person name="Cros-Aarteil S."/>
            <person name="Calhoun S."/>
            <person name="Haridas S."/>
            <person name="Kuo A."/>
            <person name="Mondo S."/>
            <person name="Pangilinan J."/>
            <person name="Riley R."/>
            <person name="Labutti K."/>
            <person name="Andreopoulos B."/>
            <person name="Lipzen A."/>
            <person name="Chen C."/>
            <person name="Yanf M."/>
            <person name="Daum C."/>
            <person name="Ng V."/>
            <person name="Clum A."/>
            <person name="Ohm R."/>
            <person name="Martin F."/>
            <person name="Silar P."/>
            <person name="Natvig D."/>
            <person name="Lalanne C."/>
            <person name="Gautier V."/>
            <person name="Ament-Velasquez S.L."/>
            <person name="Kruys A."/>
            <person name="Hutchinson M.I."/>
            <person name="Powell A.J."/>
            <person name="Barry K."/>
            <person name="Miller A.N."/>
            <person name="Grigoriev I.V."/>
            <person name="Debuchy R."/>
            <person name="Gladieux P."/>
            <person name="Thoren M.H."/>
            <person name="Johannesson H."/>
        </authorList>
    </citation>
    <scope>NUCLEOTIDE SEQUENCE</scope>
    <source>
        <strain evidence="2">PSN309</strain>
    </source>
</reference>
<dbReference type="Proteomes" id="UP001302126">
    <property type="component" value="Unassembled WGS sequence"/>
</dbReference>
<proteinExistence type="predicted"/>
<accession>A0AAN6WHX6</accession>
<evidence type="ECO:0000259" key="1">
    <source>
        <dbReference type="Pfam" id="PF06985"/>
    </source>
</evidence>